<accession>A0A520KGQ2</accession>
<keyword evidence="4 10" id="KW-0808">Transferase</keyword>
<evidence type="ECO:0000313" key="14">
    <source>
        <dbReference type="Proteomes" id="UP000317265"/>
    </source>
</evidence>
<dbReference type="Proteomes" id="UP000316080">
    <property type="component" value="Unassembled WGS sequence"/>
</dbReference>
<proteinExistence type="inferred from homology"/>
<comment type="caution">
    <text evidence="11">The sequence shown here is derived from an EMBL/GenBank/DDBJ whole genome shotgun (WGS) entry which is preliminary data.</text>
</comment>
<dbReference type="InterPro" id="IPR042264">
    <property type="entry name" value="DPH1/DPH2_2"/>
</dbReference>
<protein>
    <recommendedName>
        <fullName evidence="3 10">2-(3-amino-3-carboxypropyl)histidine synthase</fullName>
        <ecNumber evidence="3 10">2.5.1.108</ecNumber>
    </recommendedName>
</protein>
<keyword evidence="6 10" id="KW-0479">Metal-binding</keyword>
<evidence type="ECO:0000313" key="13">
    <source>
        <dbReference type="Proteomes" id="UP000316080"/>
    </source>
</evidence>
<organism evidence="11 13">
    <name type="scientific">Thermoproteota archaeon</name>
    <dbReference type="NCBI Taxonomy" id="2056631"/>
    <lineage>
        <taxon>Archaea</taxon>
        <taxon>Thermoproteota</taxon>
    </lineage>
</organism>
<dbReference type="PANTHER" id="PTHR10762:SF1">
    <property type="entry name" value="2-(3-AMINO-3-CARBOXYPROPYL)HISTIDINE SYNTHASE SUBUNIT 1"/>
    <property type="match status" value="1"/>
</dbReference>
<comment type="pathway">
    <text evidence="2 10">Protein modification; peptidyl-diphthamide biosynthesis.</text>
</comment>
<dbReference type="AlphaFoldDB" id="A0A520KGQ2"/>
<dbReference type="GO" id="GO:0046872">
    <property type="term" value="F:metal ion binding"/>
    <property type="evidence" value="ECO:0007669"/>
    <property type="project" value="UniProtKB-KW"/>
</dbReference>
<evidence type="ECO:0000313" key="12">
    <source>
        <dbReference type="EMBL" id="TDA37712.1"/>
    </source>
</evidence>
<dbReference type="GO" id="GO:0051539">
    <property type="term" value="F:4 iron, 4 sulfur cluster binding"/>
    <property type="evidence" value="ECO:0007669"/>
    <property type="project" value="UniProtKB-UniRule"/>
</dbReference>
<comment type="function">
    <text evidence="10">Catalyzes the first step of diphthamide biosynthesis, i.e. the transfer of the 3-amino-3-carboxypropyl group from S-adenosyl-L-methionine (SAM) to the C2 position of the imidazole ring of the target histidine residue in translation elongation factor 2 (EF-2).</text>
</comment>
<sequence length="326" mass="37441">MKINEFDIPYDIDIEKILEEITNRNAKKVLIQLPDGLKPYASKILEYLSLKDVLIVFSTDPCYGSCYIADYIGKEYNFDLLIHIGHDKFVEKEEIPTVYITANYLGSIEELAEKATKFLYERGFKKIGLVTNYQHLKNIEAFSRIINSHGLEVIIDEKSKGLVLGCKIDGALRISEKVDVVLYLGGGDFHALGIAMAIDKPLFIADPYRNEIRDIEKLKKRVIAQRWWAIHNAKNVKNFGIVLVSRRGQFNEKIALDLKYKLEEKGKKVTLLISDNVNWDEISSFTYIDVFIVTGCPRISIDNRDNFKKPILNIEEAYELIKVLKN</sequence>
<dbReference type="PANTHER" id="PTHR10762">
    <property type="entry name" value="DIPHTHAMIDE BIOSYNTHESIS PROTEIN"/>
    <property type="match status" value="1"/>
</dbReference>
<evidence type="ECO:0000256" key="7">
    <source>
        <dbReference type="ARBA" id="ARBA00023004"/>
    </source>
</evidence>
<evidence type="ECO:0000256" key="5">
    <source>
        <dbReference type="ARBA" id="ARBA00022691"/>
    </source>
</evidence>
<dbReference type="NCBIfam" id="TIGR03682">
    <property type="entry name" value="arCOG04112"/>
    <property type="match status" value="1"/>
</dbReference>
<dbReference type="SFLD" id="SFLDS00032">
    <property type="entry name" value="Radical_SAM_3-amino-3-carboxyp"/>
    <property type="match status" value="1"/>
</dbReference>
<reference evidence="11 13" key="2">
    <citation type="journal article" date="2019" name="Nat. Microbiol.">
        <title>Wide diversity of methane and short-chain alkane metabolisms in uncultured archaea.</title>
        <authorList>
            <person name="Borrel G."/>
            <person name="Adam P.S."/>
            <person name="McKay L.J."/>
            <person name="Chen L.X."/>
            <person name="Sierra-Garcia I.N."/>
            <person name="Sieber C.M."/>
            <person name="Letourneur Q."/>
            <person name="Ghozlane A."/>
            <person name="Andersen G.L."/>
            <person name="Li W.J."/>
            <person name="Hallam S.J."/>
            <person name="Muyzer G."/>
            <person name="de Oliveira V.M."/>
            <person name="Inskeep W.P."/>
            <person name="Banfield J.F."/>
            <person name="Gribaldo S."/>
        </authorList>
    </citation>
    <scope>NUCLEOTIDE SEQUENCE [LARGE SCALE GENOMIC DNA]</scope>
    <source>
        <strain evidence="11">Verst-YHS</strain>
    </source>
</reference>
<dbReference type="InterPro" id="IPR022428">
    <property type="entry name" value="Dph2_arc"/>
</dbReference>
<evidence type="ECO:0000256" key="2">
    <source>
        <dbReference type="ARBA" id="ARBA00005156"/>
    </source>
</evidence>
<comment type="cofactor">
    <cofactor evidence="1 10">
        <name>[4Fe-4S] cluster</name>
        <dbReference type="ChEBI" id="CHEBI:49883"/>
    </cofactor>
</comment>
<keyword evidence="5 10" id="KW-0949">S-adenosyl-L-methionine</keyword>
<keyword evidence="8 10" id="KW-0411">Iron-sulfur</keyword>
<name>A0A520KGQ2_9CREN</name>
<keyword evidence="7 10" id="KW-0408">Iron</keyword>
<evidence type="ECO:0000256" key="6">
    <source>
        <dbReference type="ARBA" id="ARBA00022723"/>
    </source>
</evidence>
<evidence type="ECO:0000313" key="11">
    <source>
        <dbReference type="EMBL" id="RZN57403.1"/>
    </source>
</evidence>
<dbReference type="EC" id="2.5.1.108" evidence="3 10"/>
<dbReference type="InterPro" id="IPR042265">
    <property type="entry name" value="DPH1/DPH2_3"/>
</dbReference>
<keyword evidence="10" id="KW-0004">4Fe-4S</keyword>
<dbReference type="UniPathway" id="UPA00559"/>
<dbReference type="Gene3D" id="3.40.50.11850">
    <property type="entry name" value="Diphthamide synthesis DPH1/DPH2 domain 2"/>
    <property type="match status" value="1"/>
</dbReference>
<dbReference type="GO" id="GO:0090560">
    <property type="term" value="F:2-(3-amino-3-carboxypropyl)histidine synthase activity"/>
    <property type="evidence" value="ECO:0007669"/>
    <property type="project" value="UniProtKB-UniRule"/>
</dbReference>
<dbReference type="EMBL" id="QNVI01000065">
    <property type="protein sequence ID" value="TDA37712.1"/>
    <property type="molecule type" value="Genomic_DNA"/>
</dbReference>
<dbReference type="NCBIfam" id="TIGR00322">
    <property type="entry name" value="diphth2_R"/>
    <property type="match status" value="1"/>
</dbReference>
<evidence type="ECO:0000256" key="3">
    <source>
        <dbReference type="ARBA" id="ARBA00012221"/>
    </source>
</evidence>
<dbReference type="Gene3D" id="3.40.50.11840">
    <property type="entry name" value="Diphthamide synthesis DPH1/DPH2 domain 1"/>
    <property type="match status" value="1"/>
</dbReference>
<comment type="similarity">
    <text evidence="10">Belongs to the DPH1/DPH2 family.</text>
</comment>
<dbReference type="Pfam" id="PF01866">
    <property type="entry name" value="Diphthamide_syn"/>
    <property type="match status" value="1"/>
</dbReference>
<evidence type="ECO:0000256" key="4">
    <source>
        <dbReference type="ARBA" id="ARBA00022679"/>
    </source>
</evidence>
<evidence type="ECO:0000256" key="9">
    <source>
        <dbReference type="ARBA" id="ARBA00048403"/>
    </source>
</evidence>
<dbReference type="InterPro" id="IPR035435">
    <property type="entry name" value="DPH1/DPH2_euk_archaea"/>
</dbReference>
<reference evidence="12 14" key="1">
    <citation type="journal article" date="2019" name="Nat. Microbiol.">
        <title>Expanding anaerobic alkane metabolism in the domain of Archaea.</title>
        <authorList>
            <person name="Wang Y."/>
            <person name="Wegener G."/>
            <person name="Hou J."/>
            <person name="Wang F."/>
            <person name="Xiao X."/>
        </authorList>
    </citation>
    <scope>NUCLEOTIDE SEQUENCE [LARGE SCALE GENOMIC DNA]</scope>
    <source>
        <strain evidence="12">WYZ-LMO11</strain>
    </source>
</reference>
<dbReference type="PIRSF" id="PIRSF004967">
    <property type="entry name" value="DPH1"/>
    <property type="match status" value="1"/>
</dbReference>
<dbReference type="InterPro" id="IPR016435">
    <property type="entry name" value="DPH1/DPH2"/>
</dbReference>
<comment type="catalytic activity">
    <reaction evidence="9 10">
        <text>L-histidyl-[translation elongation factor 2] + S-adenosyl-L-methionine = 2-[(3S)-amino-3-carboxypropyl]-L-histidyl-[translation elongation factor 2] + S-methyl-5'-thioadenosine + H(+)</text>
        <dbReference type="Rhea" id="RHEA:36783"/>
        <dbReference type="Rhea" id="RHEA-COMP:9748"/>
        <dbReference type="Rhea" id="RHEA-COMP:9749"/>
        <dbReference type="ChEBI" id="CHEBI:15378"/>
        <dbReference type="ChEBI" id="CHEBI:17509"/>
        <dbReference type="ChEBI" id="CHEBI:29979"/>
        <dbReference type="ChEBI" id="CHEBI:59789"/>
        <dbReference type="ChEBI" id="CHEBI:73995"/>
        <dbReference type="EC" id="2.5.1.108"/>
    </reaction>
</comment>
<dbReference type="EMBL" id="RXIH01000007">
    <property type="protein sequence ID" value="RZN57403.1"/>
    <property type="molecule type" value="Genomic_DNA"/>
</dbReference>
<dbReference type="Proteomes" id="UP000317265">
    <property type="component" value="Unassembled WGS sequence"/>
</dbReference>
<gene>
    <name evidence="11" type="primary">dph2</name>
    <name evidence="12" type="ORF">DSO09_06360</name>
    <name evidence="11" type="ORF">EF809_00875</name>
</gene>
<dbReference type="GO" id="GO:0017183">
    <property type="term" value="P:protein histidyl modification to diphthamide"/>
    <property type="evidence" value="ECO:0007669"/>
    <property type="project" value="UniProtKB-UniRule"/>
</dbReference>
<dbReference type="Gene3D" id="3.40.50.11860">
    <property type="entry name" value="Diphthamide synthesis DPH1/DPH2 domain 3"/>
    <property type="match status" value="1"/>
</dbReference>
<evidence type="ECO:0000256" key="1">
    <source>
        <dbReference type="ARBA" id="ARBA00001966"/>
    </source>
</evidence>
<evidence type="ECO:0000256" key="10">
    <source>
        <dbReference type="PIRNR" id="PIRNR004967"/>
    </source>
</evidence>
<evidence type="ECO:0000256" key="8">
    <source>
        <dbReference type="ARBA" id="ARBA00023014"/>
    </source>
</evidence>
<dbReference type="InterPro" id="IPR042263">
    <property type="entry name" value="DPH1/DPH2_1"/>
</dbReference>